<evidence type="ECO:0000313" key="3">
    <source>
        <dbReference type="EMBL" id="KAK3353660.1"/>
    </source>
</evidence>
<dbReference type="PROSITE" id="PS50076">
    <property type="entry name" value="DNAJ_2"/>
    <property type="match status" value="1"/>
</dbReference>
<feature type="compositionally biased region" description="Polar residues" evidence="1">
    <location>
        <begin position="437"/>
        <end position="448"/>
    </location>
</feature>
<proteinExistence type="predicted"/>
<dbReference type="FunFam" id="1.10.287.110:FF:000096">
    <property type="entry name" value="DnaJ domain protein"/>
    <property type="match status" value="1"/>
</dbReference>
<dbReference type="Proteomes" id="UP001275084">
    <property type="component" value="Unassembled WGS sequence"/>
</dbReference>
<comment type="caution">
    <text evidence="3">The sequence shown here is derived from an EMBL/GenBank/DDBJ whole genome shotgun (WGS) entry which is preliminary data.</text>
</comment>
<keyword evidence="4" id="KW-1185">Reference proteome</keyword>
<sequence length="934" mass="102415">MVKPDYTRDYYADLELPSTADPTDVKRQFKKLALKWHPDRNPGKEDSAKDKFLVIQAAHEILTDPATKAKYDAYRKRSNPYPTASGVRGNPYQNVSQETANKYGAPPTRWPNTPARPTPPTGASRYSNWGVPPQPKTKQADPADNIRAWDRMRPSASRGSTGAAPTASSSYRQQAKATEPPPPPPRTAAQARRAEASFGTRRTGFAPTSPMGDEPQVKNQHYNNTTRSHSNLFEEAANNSRSNRAEPVSVDPEINMESRQSTPYASGNGEKTNPFEGANVNRAKSVREGWKEPQNSDSEPTPPRPQRQRSASVGESDGFKKSTNENTPFGGTTGPHRFGFPSQASARYSPRPIDPRSAPPPAFAAPNSSSSSVGSTANGKRQNPINGGTPKKDGSNVYAPPPSYSAAKFRSFSAFPQSIPQVPKPSGHTAGEYSPRPQENSYPQHSQGRTGGETPSGEPKPRLGLNSFESGLHAQLQHLLGKIKSPYKPHTNGSEVLSPKRSGHRVSKRANTAHHPSFSIPVDETTFQATTPNQQARFMRNSTENINTRFSPGNEADAGYQFNAGGQSPADDPFLRAKQRSRSAPRGRQSPLKTGVESSTEPSTSNPQQDGPEQKQGGFDAEQWTEKIGPHNFVPPPVVRQSSSPTRSSRPTKKPKPVRMTAGTAGMVDDEETTSGEEKVQPAPAPVNMDGARSPNAMDIDTPPPEPIIPPIKNARTINVEPSKPEWRAGDLNGGPPDAKLGNGLHVPKPNANTTGSEDTDDLSSRPVFGEFQNVEPFAPKPAGLSSFGDLRSNLPFDSQPSAKLPIPKEKPKSKLDFPPAPTPPQTPPVLAIPHLKPNAITWIKYVHDFETYLKDWAAFDKKIVDHFVARHRVGEAAVDKRFAWVNTTGDTGIEQYLRWMEEDKYVRQKWMAACETHELRVREFMKHRIRMRQ</sequence>
<dbReference type="InterPro" id="IPR050817">
    <property type="entry name" value="DjlA_DnaK_co-chaperone"/>
</dbReference>
<gene>
    <name evidence="3" type="ORF">B0T25DRAFT_456692</name>
</gene>
<evidence type="ECO:0000259" key="2">
    <source>
        <dbReference type="PROSITE" id="PS50076"/>
    </source>
</evidence>
<name>A0AAJ0HJG6_9PEZI</name>
<dbReference type="Pfam" id="PF00226">
    <property type="entry name" value="DnaJ"/>
    <property type="match status" value="1"/>
</dbReference>
<dbReference type="InterPro" id="IPR036869">
    <property type="entry name" value="J_dom_sf"/>
</dbReference>
<dbReference type="Gene3D" id="1.10.287.110">
    <property type="entry name" value="DnaJ domain"/>
    <property type="match status" value="1"/>
</dbReference>
<organism evidence="3 4">
    <name type="scientific">Lasiosphaeria hispida</name>
    <dbReference type="NCBI Taxonomy" id="260671"/>
    <lineage>
        <taxon>Eukaryota</taxon>
        <taxon>Fungi</taxon>
        <taxon>Dikarya</taxon>
        <taxon>Ascomycota</taxon>
        <taxon>Pezizomycotina</taxon>
        <taxon>Sordariomycetes</taxon>
        <taxon>Sordariomycetidae</taxon>
        <taxon>Sordariales</taxon>
        <taxon>Lasiosphaeriaceae</taxon>
        <taxon>Lasiosphaeria</taxon>
    </lineage>
</organism>
<protein>
    <recommendedName>
        <fullName evidence="2">J domain-containing protein</fullName>
    </recommendedName>
</protein>
<dbReference type="PRINTS" id="PR00625">
    <property type="entry name" value="JDOMAIN"/>
</dbReference>
<dbReference type="EMBL" id="JAUIQD010000004">
    <property type="protein sequence ID" value="KAK3353660.1"/>
    <property type="molecule type" value="Genomic_DNA"/>
</dbReference>
<dbReference type="SMART" id="SM00271">
    <property type="entry name" value="DnaJ"/>
    <property type="match status" value="1"/>
</dbReference>
<feature type="compositionally biased region" description="Basic and acidic residues" evidence="1">
    <location>
        <begin position="807"/>
        <end position="816"/>
    </location>
</feature>
<feature type="compositionally biased region" description="Polar residues" evidence="1">
    <location>
        <begin position="257"/>
        <end position="271"/>
    </location>
</feature>
<feature type="compositionally biased region" description="Low complexity" evidence="1">
    <location>
        <begin position="639"/>
        <end position="649"/>
    </location>
</feature>
<feature type="compositionally biased region" description="Basic residues" evidence="1">
    <location>
        <begin position="501"/>
        <end position="512"/>
    </location>
</feature>
<evidence type="ECO:0000256" key="1">
    <source>
        <dbReference type="SAM" id="MobiDB-lite"/>
    </source>
</evidence>
<feature type="compositionally biased region" description="Low complexity" evidence="1">
    <location>
        <begin position="154"/>
        <end position="178"/>
    </location>
</feature>
<feature type="compositionally biased region" description="Low complexity" evidence="1">
    <location>
        <begin position="364"/>
        <end position="377"/>
    </location>
</feature>
<feature type="compositionally biased region" description="Polar residues" evidence="1">
    <location>
        <begin position="91"/>
        <end position="100"/>
    </location>
</feature>
<reference evidence="3" key="1">
    <citation type="journal article" date="2023" name="Mol. Phylogenet. Evol.">
        <title>Genome-scale phylogeny and comparative genomics of the fungal order Sordariales.</title>
        <authorList>
            <person name="Hensen N."/>
            <person name="Bonometti L."/>
            <person name="Westerberg I."/>
            <person name="Brannstrom I.O."/>
            <person name="Guillou S."/>
            <person name="Cros-Aarteil S."/>
            <person name="Calhoun S."/>
            <person name="Haridas S."/>
            <person name="Kuo A."/>
            <person name="Mondo S."/>
            <person name="Pangilinan J."/>
            <person name="Riley R."/>
            <person name="LaButti K."/>
            <person name="Andreopoulos B."/>
            <person name="Lipzen A."/>
            <person name="Chen C."/>
            <person name="Yan M."/>
            <person name="Daum C."/>
            <person name="Ng V."/>
            <person name="Clum A."/>
            <person name="Steindorff A."/>
            <person name="Ohm R.A."/>
            <person name="Martin F."/>
            <person name="Silar P."/>
            <person name="Natvig D.O."/>
            <person name="Lalanne C."/>
            <person name="Gautier V."/>
            <person name="Ament-Velasquez S.L."/>
            <person name="Kruys A."/>
            <person name="Hutchinson M.I."/>
            <person name="Powell A.J."/>
            <person name="Barry K."/>
            <person name="Miller A.N."/>
            <person name="Grigoriev I.V."/>
            <person name="Debuchy R."/>
            <person name="Gladieux P."/>
            <person name="Hiltunen Thoren M."/>
            <person name="Johannesson H."/>
        </authorList>
    </citation>
    <scope>NUCLEOTIDE SEQUENCE</scope>
    <source>
        <strain evidence="3">CBS 955.72</strain>
    </source>
</reference>
<evidence type="ECO:0000313" key="4">
    <source>
        <dbReference type="Proteomes" id="UP001275084"/>
    </source>
</evidence>
<dbReference type="SUPFAM" id="SSF46565">
    <property type="entry name" value="Chaperone J-domain"/>
    <property type="match status" value="1"/>
</dbReference>
<dbReference type="AlphaFoldDB" id="A0AAJ0HJG6"/>
<feature type="region of interest" description="Disordered" evidence="1">
    <location>
        <begin position="73"/>
        <end position="526"/>
    </location>
</feature>
<feature type="region of interest" description="Disordered" evidence="1">
    <location>
        <begin position="545"/>
        <end position="831"/>
    </location>
</feature>
<accession>A0AAJ0HJG6</accession>
<dbReference type="InterPro" id="IPR001623">
    <property type="entry name" value="DnaJ_domain"/>
</dbReference>
<feature type="compositionally biased region" description="Pro residues" evidence="1">
    <location>
        <begin position="819"/>
        <end position="828"/>
    </location>
</feature>
<dbReference type="PANTHER" id="PTHR24074">
    <property type="entry name" value="CO-CHAPERONE PROTEIN DJLA"/>
    <property type="match status" value="1"/>
</dbReference>
<feature type="compositionally biased region" description="Polar residues" evidence="1">
    <location>
        <begin position="596"/>
        <end position="611"/>
    </location>
</feature>
<feature type="compositionally biased region" description="Polar residues" evidence="1">
    <location>
        <begin position="217"/>
        <end position="242"/>
    </location>
</feature>
<feature type="domain" description="J" evidence="2">
    <location>
        <begin position="9"/>
        <end position="75"/>
    </location>
</feature>
<dbReference type="CDD" id="cd06257">
    <property type="entry name" value="DnaJ"/>
    <property type="match status" value="1"/>
</dbReference>
<reference evidence="3" key="2">
    <citation type="submission" date="2023-06" db="EMBL/GenBank/DDBJ databases">
        <authorList>
            <consortium name="Lawrence Berkeley National Laboratory"/>
            <person name="Haridas S."/>
            <person name="Hensen N."/>
            <person name="Bonometti L."/>
            <person name="Westerberg I."/>
            <person name="Brannstrom I.O."/>
            <person name="Guillou S."/>
            <person name="Cros-Aarteil S."/>
            <person name="Calhoun S."/>
            <person name="Kuo A."/>
            <person name="Mondo S."/>
            <person name="Pangilinan J."/>
            <person name="Riley R."/>
            <person name="Labutti K."/>
            <person name="Andreopoulos B."/>
            <person name="Lipzen A."/>
            <person name="Chen C."/>
            <person name="Yanf M."/>
            <person name="Daum C."/>
            <person name="Ng V."/>
            <person name="Clum A."/>
            <person name="Steindorff A."/>
            <person name="Ohm R."/>
            <person name="Martin F."/>
            <person name="Silar P."/>
            <person name="Natvig D."/>
            <person name="Lalanne C."/>
            <person name="Gautier V."/>
            <person name="Ament-Velasquez S.L."/>
            <person name="Kruys A."/>
            <person name="Hutchinson M.I."/>
            <person name="Powell A.J."/>
            <person name="Barry K."/>
            <person name="Miller A.N."/>
            <person name="Grigoriev I.V."/>
            <person name="Debuchy R."/>
            <person name="Gladieux P."/>
            <person name="Thoren M.H."/>
            <person name="Johannesson H."/>
        </authorList>
    </citation>
    <scope>NUCLEOTIDE SEQUENCE</scope>
    <source>
        <strain evidence="3">CBS 955.72</strain>
    </source>
</reference>